<reference evidence="4 5" key="1">
    <citation type="journal article" date="2020" name="Phytopathology">
        <title>Genome Sequence Resources of Colletotrichum truncatum, C. plurivorum, C. musicola, and C. sojae: Four Species Pathogenic to Soybean (Glycine max).</title>
        <authorList>
            <person name="Rogerio F."/>
            <person name="Boufleur T.R."/>
            <person name="Ciampi-Guillardi M."/>
            <person name="Sukno S.A."/>
            <person name="Thon M.R."/>
            <person name="Massola Junior N.S."/>
            <person name="Baroncelli R."/>
        </authorList>
    </citation>
    <scope>NUCLEOTIDE SEQUENCE [LARGE SCALE GENOMIC DNA]</scope>
    <source>
        <strain evidence="4 5">LFN0009</strain>
    </source>
</reference>
<evidence type="ECO:0000259" key="3">
    <source>
        <dbReference type="Pfam" id="PF07859"/>
    </source>
</evidence>
<keyword evidence="1 4" id="KW-0378">Hydrolase</keyword>
<feature type="compositionally biased region" description="Low complexity" evidence="2">
    <location>
        <begin position="8"/>
        <end position="21"/>
    </location>
</feature>
<comment type="caution">
    <text evidence="4">The sequence shown here is derived from an EMBL/GenBank/DDBJ whole genome shotgun (WGS) entry which is preliminary data.</text>
</comment>
<evidence type="ECO:0000313" key="4">
    <source>
        <dbReference type="EMBL" id="KAF6803255.1"/>
    </source>
</evidence>
<dbReference type="InterPro" id="IPR029058">
    <property type="entry name" value="AB_hydrolase_fold"/>
</dbReference>
<evidence type="ECO:0000256" key="2">
    <source>
        <dbReference type="SAM" id="MobiDB-lite"/>
    </source>
</evidence>
<dbReference type="GO" id="GO:0016787">
    <property type="term" value="F:hydrolase activity"/>
    <property type="evidence" value="ECO:0007669"/>
    <property type="project" value="UniProtKB-KW"/>
</dbReference>
<proteinExistence type="predicted"/>
<name>A0A8H6MP97_9PEZI</name>
<dbReference type="InterPro" id="IPR050300">
    <property type="entry name" value="GDXG_lipolytic_enzyme"/>
</dbReference>
<dbReference type="Proteomes" id="UP000652219">
    <property type="component" value="Unassembled WGS sequence"/>
</dbReference>
<gene>
    <name evidence="4" type="ORF">CSOJ01_11023</name>
</gene>
<feature type="domain" description="Alpha/beta hydrolase fold-3" evidence="3">
    <location>
        <begin position="107"/>
        <end position="303"/>
    </location>
</feature>
<dbReference type="Pfam" id="PF07859">
    <property type="entry name" value="Abhydrolase_3"/>
    <property type="match status" value="1"/>
</dbReference>
<keyword evidence="5" id="KW-1185">Reference proteome</keyword>
<dbReference type="PANTHER" id="PTHR48081:SF8">
    <property type="entry name" value="ALPHA_BETA HYDROLASE FOLD-3 DOMAIN-CONTAINING PROTEIN-RELATED"/>
    <property type="match status" value="1"/>
</dbReference>
<organism evidence="4 5">
    <name type="scientific">Colletotrichum sojae</name>
    <dbReference type="NCBI Taxonomy" id="2175907"/>
    <lineage>
        <taxon>Eukaryota</taxon>
        <taxon>Fungi</taxon>
        <taxon>Dikarya</taxon>
        <taxon>Ascomycota</taxon>
        <taxon>Pezizomycotina</taxon>
        <taxon>Sordariomycetes</taxon>
        <taxon>Hypocreomycetidae</taxon>
        <taxon>Glomerellales</taxon>
        <taxon>Glomerellaceae</taxon>
        <taxon>Colletotrichum</taxon>
        <taxon>Colletotrichum orchidearum species complex</taxon>
    </lineage>
</organism>
<accession>A0A8H6MP97</accession>
<feature type="region of interest" description="Disordered" evidence="2">
    <location>
        <begin position="1"/>
        <end position="21"/>
    </location>
</feature>
<sequence>MAVEQSDTAVAPTPTPAAATATTTDDSYCVQEVPLLSKIRYGATAYAIQNLIVKPALFLRDVKAHVIPNEHRPDFVKTYECRPYLPVRIFFPKCYDKTSKDTLPVLFTIHGGGFVIGTPDDNDGWNSLYATQHHSIVIALNYAKAPGNPFPGPIHDVEELFLAALNDNSLPLDKTRIALAGWSAGGNLCLAVSQLERVKKHLSAIVPLYPCADLSVSAEVKATRRQYKPDLGGFRAKDRDFLLGMAPVFDWSYKVPGDDVRNPLLSPVYASKDAFPKNVFIVGCELDCLAHEGQRLIHKLAGKAEAPAIVGKEGVVGKGELILDDERFHFEVSGADGSRYKWLLVPDTIHGFDQNIAALVRDPELVEDAEIKTQKTMKMIGEWVLKAPPTTAS</sequence>
<dbReference type="PANTHER" id="PTHR48081">
    <property type="entry name" value="AB HYDROLASE SUPERFAMILY PROTEIN C4A8.06C"/>
    <property type="match status" value="1"/>
</dbReference>
<dbReference type="EMBL" id="WIGN01000243">
    <property type="protein sequence ID" value="KAF6803255.1"/>
    <property type="molecule type" value="Genomic_DNA"/>
</dbReference>
<dbReference type="Gene3D" id="3.40.50.1820">
    <property type="entry name" value="alpha/beta hydrolase"/>
    <property type="match status" value="1"/>
</dbReference>
<dbReference type="SUPFAM" id="SSF53474">
    <property type="entry name" value="alpha/beta-Hydrolases"/>
    <property type="match status" value="1"/>
</dbReference>
<protein>
    <submittedName>
        <fullName evidence="4">Alpha beta hydrolase fold protein</fullName>
    </submittedName>
</protein>
<dbReference type="InterPro" id="IPR013094">
    <property type="entry name" value="AB_hydrolase_3"/>
</dbReference>
<evidence type="ECO:0000313" key="5">
    <source>
        <dbReference type="Proteomes" id="UP000652219"/>
    </source>
</evidence>
<evidence type="ECO:0000256" key="1">
    <source>
        <dbReference type="ARBA" id="ARBA00022801"/>
    </source>
</evidence>
<dbReference type="AlphaFoldDB" id="A0A8H6MP97"/>